<evidence type="ECO:0000256" key="4">
    <source>
        <dbReference type="ARBA" id="ARBA00022553"/>
    </source>
</evidence>
<dbReference type="STRING" id="329726.AM1_5704"/>
<evidence type="ECO:0000256" key="3">
    <source>
        <dbReference type="ARBA" id="ARBA00012438"/>
    </source>
</evidence>
<evidence type="ECO:0000256" key="6">
    <source>
        <dbReference type="ARBA" id="ARBA00022741"/>
    </source>
</evidence>
<dbReference type="InterPro" id="IPR001789">
    <property type="entry name" value="Sig_transdc_resp-reg_receiver"/>
</dbReference>
<keyword evidence="7 18" id="KW-0418">Kinase</keyword>
<dbReference type="PROSITE" id="PS50109">
    <property type="entry name" value="HIS_KIN"/>
    <property type="match status" value="1"/>
</dbReference>
<dbReference type="InterPro" id="IPR036097">
    <property type="entry name" value="HisK_dim/P_sf"/>
</dbReference>
<evidence type="ECO:0000256" key="14">
    <source>
        <dbReference type="SAM" id="Coils"/>
    </source>
</evidence>
<dbReference type="InterPro" id="IPR004358">
    <property type="entry name" value="Sig_transdc_His_kin-like_C"/>
</dbReference>
<evidence type="ECO:0000256" key="11">
    <source>
        <dbReference type="ARBA" id="ARBA00068150"/>
    </source>
</evidence>
<dbReference type="InterPro" id="IPR011006">
    <property type="entry name" value="CheY-like_superfamily"/>
</dbReference>
<dbReference type="CDD" id="cd17546">
    <property type="entry name" value="REC_hyHK_CKI1_RcsC-like"/>
    <property type="match status" value="1"/>
</dbReference>
<dbReference type="Gene3D" id="1.10.287.130">
    <property type="match status" value="1"/>
</dbReference>
<dbReference type="OrthoDB" id="5389090at2"/>
<protein>
    <recommendedName>
        <fullName evidence="12">Circadian input-output histidine kinase CikA</fullName>
        <ecNumber evidence="3">2.7.13.3</ecNumber>
    </recommendedName>
    <alternativeName>
        <fullName evidence="11">Sensory/regulatory protein RpfC</fullName>
    </alternativeName>
</protein>
<comment type="catalytic activity">
    <reaction evidence="1">
        <text>ATP + protein L-histidine = ADP + protein N-phospho-L-histidine.</text>
        <dbReference type="EC" id="2.7.13.3"/>
    </reaction>
</comment>
<dbReference type="CDD" id="cd00156">
    <property type="entry name" value="REC"/>
    <property type="match status" value="1"/>
</dbReference>
<dbReference type="Proteomes" id="UP000000268">
    <property type="component" value="Chromosome"/>
</dbReference>
<keyword evidence="8" id="KW-0067">ATP-binding</keyword>
<dbReference type="eggNOG" id="COG0784">
    <property type="taxonomic scope" value="Bacteria"/>
</dbReference>
<proteinExistence type="inferred from homology"/>
<dbReference type="PROSITE" id="PS50110">
    <property type="entry name" value="RESPONSE_REGULATORY"/>
    <property type="match status" value="2"/>
</dbReference>
<evidence type="ECO:0000259" key="15">
    <source>
        <dbReference type="PROSITE" id="PS50046"/>
    </source>
</evidence>
<keyword evidence="9" id="KW-0902">Two-component regulatory system</keyword>
<dbReference type="Pfam" id="PF00072">
    <property type="entry name" value="Response_reg"/>
    <property type="match status" value="2"/>
</dbReference>
<dbReference type="PANTHER" id="PTHR45339">
    <property type="entry name" value="HYBRID SIGNAL TRANSDUCTION HISTIDINE KINASE J"/>
    <property type="match status" value="1"/>
</dbReference>
<dbReference type="PROSITE" id="PS50046">
    <property type="entry name" value="PHYTOCHROME_2"/>
    <property type="match status" value="5"/>
</dbReference>
<evidence type="ECO:0000313" key="19">
    <source>
        <dbReference type="Proteomes" id="UP000000268"/>
    </source>
</evidence>
<dbReference type="SUPFAM" id="SSF47384">
    <property type="entry name" value="Homodimeric domain of signal transducing histidine kinase"/>
    <property type="match status" value="1"/>
</dbReference>
<dbReference type="InterPro" id="IPR016132">
    <property type="entry name" value="Phyto_chromo_attachment"/>
</dbReference>
<evidence type="ECO:0000259" key="17">
    <source>
        <dbReference type="PROSITE" id="PS50110"/>
    </source>
</evidence>
<feature type="modified residue" description="4-aspartylphosphate" evidence="13">
    <location>
        <position position="1241"/>
    </location>
</feature>
<feature type="domain" description="Response regulatory" evidence="17">
    <location>
        <begin position="1192"/>
        <end position="1309"/>
    </location>
</feature>
<dbReference type="eggNOG" id="COG0745">
    <property type="taxonomic scope" value="Bacteria"/>
</dbReference>
<evidence type="ECO:0000259" key="16">
    <source>
        <dbReference type="PROSITE" id="PS50109"/>
    </source>
</evidence>
<reference evidence="18 19" key="1">
    <citation type="journal article" date="2008" name="Proc. Natl. Acad. Sci. U.S.A.">
        <title>Niche adaptation and genome expansion in the chlorophyll d-producing cyanobacterium Acaryochloris marina.</title>
        <authorList>
            <person name="Swingley W.D."/>
            <person name="Chen M."/>
            <person name="Cheung P.C."/>
            <person name="Conrad A.L."/>
            <person name="Dejesa L.C."/>
            <person name="Hao J."/>
            <person name="Honchak B.M."/>
            <person name="Karbach L.E."/>
            <person name="Kurdoglu A."/>
            <person name="Lahiri S."/>
            <person name="Mastrian S.D."/>
            <person name="Miyashita H."/>
            <person name="Page L."/>
            <person name="Ramakrishna P."/>
            <person name="Satoh S."/>
            <person name="Sattley W.M."/>
            <person name="Shimada Y."/>
            <person name="Taylor H.L."/>
            <person name="Tomo T."/>
            <person name="Tsuchiya T."/>
            <person name="Wang Z.T."/>
            <person name="Raymond J."/>
            <person name="Mimuro M."/>
            <person name="Blankenship R.E."/>
            <person name="Touchman J.W."/>
        </authorList>
    </citation>
    <scope>NUCLEOTIDE SEQUENCE [LARGE SCALE GENOMIC DNA]</scope>
    <source>
        <strain evidence="19">MBIC 11017</strain>
    </source>
</reference>
<dbReference type="GO" id="GO:0000155">
    <property type="term" value="F:phosphorelay sensor kinase activity"/>
    <property type="evidence" value="ECO:0007669"/>
    <property type="project" value="InterPro"/>
</dbReference>
<dbReference type="RefSeq" id="WP_012165866.1">
    <property type="nucleotide sequence ID" value="NC_009925.1"/>
</dbReference>
<dbReference type="GO" id="GO:0005524">
    <property type="term" value="F:ATP binding"/>
    <property type="evidence" value="ECO:0007669"/>
    <property type="project" value="UniProtKB-KW"/>
</dbReference>
<evidence type="ECO:0000256" key="12">
    <source>
        <dbReference type="ARBA" id="ARBA00074306"/>
    </source>
</evidence>
<dbReference type="eggNOG" id="COG2203">
    <property type="taxonomic scope" value="Bacteria"/>
</dbReference>
<evidence type="ECO:0000256" key="5">
    <source>
        <dbReference type="ARBA" id="ARBA00022679"/>
    </source>
</evidence>
<dbReference type="SUPFAM" id="SSF55874">
    <property type="entry name" value="ATPase domain of HSP90 chaperone/DNA topoisomerase II/histidine kinase"/>
    <property type="match status" value="1"/>
</dbReference>
<comment type="subunit">
    <text evidence="10">At low DSF concentrations, interacts with RpfF.</text>
</comment>
<dbReference type="SUPFAM" id="SSF52172">
    <property type="entry name" value="CheY-like"/>
    <property type="match status" value="2"/>
</dbReference>
<keyword evidence="19" id="KW-1185">Reference proteome</keyword>
<dbReference type="InterPro" id="IPR029016">
    <property type="entry name" value="GAF-like_dom_sf"/>
</dbReference>
<feature type="domain" description="Phytochrome chromophore attachment site" evidence="15">
    <location>
        <begin position="242"/>
        <end position="380"/>
    </location>
</feature>
<dbReference type="Pfam" id="PF01590">
    <property type="entry name" value="GAF"/>
    <property type="match status" value="4"/>
</dbReference>
<dbReference type="Gene3D" id="3.30.450.40">
    <property type="match status" value="5"/>
</dbReference>
<evidence type="ECO:0000256" key="13">
    <source>
        <dbReference type="PROSITE-ProRule" id="PRU00169"/>
    </source>
</evidence>
<dbReference type="Gene3D" id="3.30.565.10">
    <property type="entry name" value="Histidine kinase-like ATPase, C-terminal domain"/>
    <property type="match status" value="1"/>
</dbReference>
<dbReference type="EC" id="2.7.13.3" evidence="3"/>
<keyword evidence="14" id="KW-0175">Coiled coil</keyword>
<keyword evidence="5" id="KW-0808">Transferase</keyword>
<comment type="similarity">
    <text evidence="2">In the N-terminal section; belongs to the phytochrome family.</text>
</comment>
<dbReference type="PRINTS" id="PR00344">
    <property type="entry name" value="BCTRLSENSOR"/>
</dbReference>
<dbReference type="FunFam" id="1.10.287.130:FF:000002">
    <property type="entry name" value="Two-component osmosensing histidine kinase"/>
    <property type="match status" value="1"/>
</dbReference>
<evidence type="ECO:0000313" key="18">
    <source>
        <dbReference type="EMBL" id="ABW30651.1"/>
    </source>
</evidence>
<evidence type="ECO:0000256" key="10">
    <source>
        <dbReference type="ARBA" id="ARBA00064003"/>
    </source>
</evidence>
<dbReference type="InterPro" id="IPR005467">
    <property type="entry name" value="His_kinase_dom"/>
</dbReference>
<feature type="domain" description="Phytochrome chromophore attachment site" evidence="15">
    <location>
        <begin position="423"/>
        <end position="561"/>
    </location>
</feature>
<accession>B0CG98</accession>
<feature type="modified residue" description="4-aspartylphosphate" evidence="13">
    <location>
        <position position="1098"/>
    </location>
</feature>
<dbReference type="SMART" id="SM00448">
    <property type="entry name" value="REC"/>
    <property type="match status" value="2"/>
</dbReference>
<dbReference type="HOGENOM" id="CLU_000445_50_0_3"/>
<evidence type="ECO:0000256" key="8">
    <source>
        <dbReference type="ARBA" id="ARBA00022840"/>
    </source>
</evidence>
<dbReference type="InterPro" id="IPR003018">
    <property type="entry name" value="GAF"/>
</dbReference>
<dbReference type="InterPro" id="IPR003594">
    <property type="entry name" value="HATPase_dom"/>
</dbReference>
<dbReference type="Pfam" id="PF02518">
    <property type="entry name" value="HATPase_c"/>
    <property type="match status" value="1"/>
</dbReference>
<dbReference type="InterPro" id="IPR036890">
    <property type="entry name" value="HATPase_C_sf"/>
</dbReference>
<feature type="domain" description="Phytochrome chromophore attachment site" evidence="15">
    <location>
        <begin position="604"/>
        <end position="660"/>
    </location>
</feature>
<dbReference type="PANTHER" id="PTHR45339:SF1">
    <property type="entry name" value="HYBRID SIGNAL TRANSDUCTION HISTIDINE KINASE J"/>
    <property type="match status" value="1"/>
</dbReference>
<dbReference type="CDD" id="cd00082">
    <property type="entry name" value="HisKA"/>
    <property type="match status" value="1"/>
</dbReference>
<evidence type="ECO:0000256" key="7">
    <source>
        <dbReference type="ARBA" id="ARBA00022777"/>
    </source>
</evidence>
<evidence type="ECO:0000256" key="9">
    <source>
        <dbReference type="ARBA" id="ARBA00023012"/>
    </source>
</evidence>
<dbReference type="Pfam" id="PF00512">
    <property type="entry name" value="HisKA"/>
    <property type="match status" value="1"/>
</dbReference>
<dbReference type="SMART" id="SM00387">
    <property type="entry name" value="HATPase_c"/>
    <property type="match status" value="1"/>
</dbReference>
<feature type="domain" description="Phytochrome chromophore attachment site" evidence="15">
    <location>
        <begin position="61"/>
        <end position="199"/>
    </location>
</feature>
<dbReference type="InterPro" id="IPR003661">
    <property type="entry name" value="HisK_dim/P_dom"/>
</dbReference>
<feature type="domain" description="Phytochrome chromophore attachment site" evidence="15">
    <location>
        <begin position="677"/>
        <end position="714"/>
    </location>
</feature>
<feature type="domain" description="Histidine kinase" evidence="16">
    <location>
        <begin position="793"/>
        <end position="1027"/>
    </location>
</feature>
<name>B0CG98_ACAM1</name>
<dbReference type="eggNOG" id="COG4251">
    <property type="taxonomic scope" value="Bacteria"/>
</dbReference>
<dbReference type="FunFam" id="3.30.565.10:FF:000010">
    <property type="entry name" value="Sensor histidine kinase RcsC"/>
    <property type="match status" value="1"/>
</dbReference>
<dbReference type="Gene3D" id="3.40.50.2300">
    <property type="match status" value="2"/>
</dbReference>
<organism evidence="18 19">
    <name type="scientific">Acaryochloris marina (strain MBIC 11017)</name>
    <dbReference type="NCBI Taxonomy" id="329726"/>
    <lineage>
        <taxon>Bacteria</taxon>
        <taxon>Bacillati</taxon>
        <taxon>Cyanobacteriota</taxon>
        <taxon>Cyanophyceae</taxon>
        <taxon>Acaryochloridales</taxon>
        <taxon>Acaryochloridaceae</taxon>
        <taxon>Acaryochloris</taxon>
    </lineage>
</organism>
<dbReference type="CDD" id="cd16922">
    <property type="entry name" value="HATPase_EvgS-ArcB-TorS-like"/>
    <property type="match status" value="1"/>
</dbReference>
<evidence type="ECO:0000256" key="2">
    <source>
        <dbReference type="ARBA" id="ARBA00006402"/>
    </source>
</evidence>
<dbReference type="SMART" id="SM00065">
    <property type="entry name" value="GAF"/>
    <property type="match status" value="4"/>
</dbReference>
<keyword evidence="6" id="KW-0547">Nucleotide-binding</keyword>
<keyword evidence="4 13" id="KW-0597">Phosphoprotein</keyword>
<feature type="coiled-coil region" evidence="14">
    <location>
        <begin position="718"/>
        <end position="793"/>
    </location>
</feature>
<sequence length="1318" mass="147442">MKDPKGISLDLAPESNEQVFGPALHNISSSSKLDDGQDAVHYARRLQTLSSSISRIRKLLDLTAILEATAEEARTVLNADRVAVFQLERDNQSRGAFVAQSVASNCSSILGQPACDHYFGDRFVAAYRQGRYQALADVESGEISECHADILRKLQIRANLVVPVLQEKYLWGLLCVHQCHTPREWQQEDIQFVQNLAEHFGVAVSQAELIQEEKVRTHQLSAALEREKRLTETFGKIHQSLGIDALIRSATVELQHLLDVDRVAVFQFKSNQLRQGEYIAEQVREGRTSILTEPTCDRNYCQQLANLVREQTPQVISNIDTTLEEGSFKAHLQHFDVKTLLLLPLSQENSLWGCLVIHQCANIREWLEDDLRYCQQISEQLSAALTQAASVDQVYQQSIELKKTTEHQKVLVDTIDKVRQSLDTDVVFQTATEEVLKLINVDRIAIAQFNSSWGYSFIAESFKYGCSPLVGNIPPIEDAYLQASQGGNFVNHEIDIIDDIYAADLAKYQLKLWETLDVKACALAPIFLGEQLWGLFGAFQNSKSRHWSQDEISLLTQVAAQLGVALQQGNYLQELKEKTAQLNQAAERQKSLAKTIDKIRQSLNIDDIFQTTTVEVRQLLGVDRVAIYRFNSDWSGSFVADSIVDGWAPNLNPQAPVETVLAKLDKEGTYPRHETFVPIVLGDKFWGLLIAYQSARPRYWQEDEASLLAQVGNQLGVALQQAELLKQTQQQAADLQQALQELETTQSLLMQGEKIAINQAYLLKQERENNRLLKEARKAAEEAVQAKSEFLANMSHEIKTPMNGALGMAGLLLDTELQSEQRNFVETIQNCGDSLMVIINDILDFSKIEAGKLDLEECSFNLRTCIEEALDLLAVKAAQKQLELNYLWHADITEQVEGDPTRLRQILVNLIGNAIKFTNVGEVTVAVGAREIQHVCALDPQKIAEEVQHFEVEIAVNDTGIGIPPDNMSRLFDSFSQVDSSITRQYGGTGLALTISKHLCELMGGRMWVRSEVGKGSSFAFTVQLQVKPESAGLAAETRTPALANKRVLIVDDNVTSRRLLTQQTIDWGMKPKSANSVEDALKMLQNVPEPFDVAIIDWQMPQKDGGVLAQEIRNRSALASMPLIVLSTVIDSKLKAENKLLFQARCHKPIKPKLLRQSLLDVFAAPELSRKVPQSTAPKIDEELAQQFPLKILVAEDVVVNQKLVLLLLQKMGYRADVVQNGLEALDALHRQPYDLILMDMQMPEMDGLTAARQICEEYSEAERPYIIALTANAMQGDRQRCLDAGMNAYISKPIQVEELVRAIQAIPQKTSQNQAA</sequence>
<gene>
    <name evidence="18" type="ordered locus">AM1_5704</name>
</gene>
<feature type="domain" description="Response regulatory" evidence="17">
    <location>
        <begin position="1047"/>
        <end position="1164"/>
    </location>
</feature>
<dbReference type="SUPFAM" id="SSF55781">
    <property type="entry name" value="GAF domain-like"/>
    <property type="match status" value="4"/>
</dbReference>
<evidence type="ECO:0000256" key="1">
    <source>
        <dbReference type="ARBA" id="ARBA00000085"/>
    </source>
</evidence>
<dbReference type="EMBL" id="CP000828">
    <property type="protein sequence ID" value="ABW30651.1"/>
    <property type="molecule type" value="Genomic_DNA"/>
</dbReference>
<dbReference type="SMART" id="SM00388">
    <property type="entry name" value="HisKA"/>
    <property type="match status" value="1"/>
</dbReference>
<dbReference type="KEGG" id="amr:AM1_5704"/>